<dbReference type="PANTHER" id="PTHR24320">
    <property type="entry name" value="RETINOL DEHYDROGENASE"/>
    <property type="match status" value="1"/>
</dbReference>
<organism evidence="6 7">
    <name type="scientific">Xylaria flabelliformis</name>
    <dbReference type="NCBI Taxonomy" id="2512241"/>
    <lineage>
        <taxon>Eukaryota</taxon>
        <taxon>Fungi</taxon>
        <taxon>Dikarya</taxon>
        <taxon>Ascomycota</taxon>
        <taxon>Pezizomycotina</taxon>
        <taxon>Sordariomycetes</taxon>
        <taxon>Xylariomycetidae</taxon>
        <taxon>Xylariales</taxon>
        <taxon>Xylariaceae</taxon>
        <taxon>Xylaria</taxon>
    </lineage>
</organism>
<dbReference type="STRING" id="2512241.A0A553HMB9"/>
<evidence type="ECO:0000256" key="2">
    <source>
        <dbReference type="ARBA" id="ARBA00022857"/>
    </source>
</evidence>
<feature type="compositionally biased region" description="Low complexity" evidence="4">
    <location>
        <begin position="120"/>
        <end position="138"/>
    </location>
</feature>
<dbReference type="PANTHER" id="PTHR24320:SF252">
    <property type="entry name" value="DEHYDROGENASE_REDUCTASE FAMILY PROTEIN, PUTATIVE (AFU_ORTHOLOGUE AFUA_3G08550)-RELATED"/>
    <property type="match status" value="1"/>
</dbReference>
<evidence type="ECO:0000256" key="3">
    <source>
        <dbReference type="ARBA" id="ARBA00023002"/>
    </source>
</evidence>
<keyword evidence="2" id="KW-0521">NADP</keyword>
<name>A0A553HMB9_9PEZI</name>
<comment type="caution">
    <text evidence="6">The sequence shown here is derived from an EMBL/GenBank/DDBJ whole genome shotgun (WGS) entry which is preliminary data.</text>
</comment>
<evidence type="ECO:0000256" key="5">
    <source>
        <dbReference type="SAM" id="Phobius"/>
    </source>
</evidence>
<evidence type="ECO:0000313" key="6">
    <source>
        <dbReference type="EMBL" id="TRX89067.1"/>
    </source>
</evidence>
<accession>A0A553HMB9</accession>
<feature type="region of interest" description="Disordered" evidence="4">
    <location>
        <begin position="120"/>
        <end position="141"/>
    </location>
</feature>
<dbReference type="GO" id="GO:0016491">
    <property type="term" value="F:oxidoreductase activity"/>
    <property type="evidence" value="ECO:0007669"/>
    <property type="project" value="UniProtKB-KW"/>
</dbReference>
<keyword evidence="5" id="KW-0472">Membrane</keyword>
<dbReference type="EMBL" id="VFLP01000075">
    <property type="protein sequence ID" value="TRX89067.1"/>
    <property type="molecule type" value="Genomic_DNA"/>
</dbReference>
<evidence type="ECO:0000256" key="1">
    <source>
        <dbReference type="ARBA" id="ARBA00006484"/>
    </source>
</evidence>
<dbReference type="SUPFAM" id="SSF51735">
    <property type="entry name" value="NAD(P)-binding Rossmann-fold domains"/>
    <property type="match status" value="1"/>
</dbReference>
<dbReference type="AlphaFoldDB" id="A0A553HMB9"/>
<protein>
    <submittedName>
        <fullName evidence="6">Uncharacterized protein</fullName>
    </submittedName>
</protein>
<proteinExistence type="inferred from homology"/>
<dbReference type="Proteomes" id="UP000319160">
    <property type="component" value="Unassembled WGS sequence"/>
</dbReference>
<reference evidence="7" key="1">
    <citation type="submission" date="2019-06" db="EMBL/GenBank/DDBJ databases">
        <title>Draft genome sequence of the griseofulvin-producing fungus Xylaria cubensis strain G536.</title>
        <authorList>
            <person name="Mead M.E."/>
            <person name="Raja H.A."/>
            <person name="Steenwyk J.L."/>
            <person name="Knowles S.L."/>
            <person name="Oberlies N.H."/>
            <person name="Rokas A."/>
        </authorList>
    </citation>
    <scope>NUCLEOTIDE SEQUENCE [LARGE SCALE GENOMIC DNA]</scope>
    <source>
        <strain evidence="7">G536</strain>
    </source>
</reference>
<evidence type="ECO:0000313" key="7">
    <source>
        <dbReference type="Proteomes" id="UP000319160"/>
    </source>
</evidence>
<dbReference type="InterPro" id="IPR036291">
    <property type="entry name" value="NAD(P)-bd_dom_sf"/>
</dbReference>
<dbReference type="Gene3D" id="3.40.50.720">
    <property type="entry name" value="NAD(P)-binding Rossmann-like Domain"/>
    <property type="match status" value="1"/>
</dbReference>
<gene>
    <name evidence="6" type="ORF">FHL15_010086</name>
</gene>
<evidence type="ECO:0000256" key="4">
    <source>
        <dbReference type="SAM" id="MobiDB-lite"/>
    </source>
</evidence>
<keyword evidence="7" id="KW-1185">Reference proteome</keyword>
<feature type="region of interest" description="Disordered" evidence="4">
    <location>
        <begin position="185"/>
        <end position="243"/>
    </location>
</feature>
<feature type="transmembrane region" description="Helical" evidence="5">
    <location>
        <begin position="151"/>
        <end position="174"/>
    </location>
</feature>
<keyword evidence="5" id="KW-1133">Transmembrane helix</keyword>
<dbReference type="InterPro" id="IPR002347">
    <property type="entry name" value="SDR_fam"/>
</dbReference>
<keyword evidence="5" id="KW-0812">Transmembrane</keyword>
<dbReference type="OrthoDB" id="542013at2759"/>
<dbReference type="Pfam" id="PF00106">
    <property type="entry name" value="adh_short"/>
    <property type="match status" value="1"/>
</dbReference>
<comment type="similarity">
    <text evidence="1">Belongs to the short-chain dehydrogenases/reductases (SDR) family.</text>
</comment>
<keyword evidence="3" id="KW-0560">Oxidoreductase</keyword>
<sequence>MSIGSLTTEFIPAASCISQGLAIVRYSSVSTEGYDYYLAPYALKCNSESVGGDWGIFADCTTSTSTLEVDLSIIGAVPSSKLTGSSHDVSGNPILTKPIINGYGIQVRWQEKDESLLFSSSSSTSAASSNPSEPAATSHGAQSKHLNAGEIAGIVIGVVFGVIIILALIVRLIWLKRSQRAKAESQTANNYHDDSETNPERQAAQTAEAPRYETPIAGPKHELPVPVPTGVIPRQELPADSDQPQPEAYILHMAKRPIAILLPKYLALKSSLPLNLSRLKKLYLDVRVASFLESEWLGYEDNAKPLDKKDSKTTTATMSISGFFNMIWYQTFFKPHPLPPEVRLEGQTAIITGSNVGLGYEAAQELAEHGISRLILAVRNVSKGEAAKARILSHLKSQGHSSKEVSIEVWPLDQESYPSIIAFASRASNLDRLDLVLLNAGLKFTERHIIPETGHEAHVQVNHLGTALLSLLLLPPLRKTTRTIRQNANLGPARLSITSSSVYSWIPPYELLRPETADGILKWLDNPASFARPEPGGAKRYSLSKLLGVLWARELADHVSGDDEVVINFFNPGYCMSEFHRADPAAGADSMGRYVAWTAQQGGFHLTDALIMHPDSHGMYLSEQQIRPISKFVASPEGKAVQKKLWDETMAVFREQCPGPHLEEFKDW</sequence>
<dbReference type="PRINTS" id="PR00081">
    <property type="entry name" value="GDHRDH"/>
</dbReference>